<dbReference type="AlphaFoldDB" id="A0A2S6MTU7"/>
<feature type="compositionally biased region" description="Basic and acidic residues" evidence="1">
    <location>
        <begin position="360"/>
        <end position="376"/>
    </location>
</feature>
<sequence>MSCLLSSHGTLLCRDRNTGILLHRKLTASFDNVDLLEVDDASRLLCPNFGHYMRDDVSVLRLDLEQGPLAGWTVTRSADQRSLTLSRDGHWLMAQADTEALSRTADGTSEAAWFLPINLPDLAVVNDLLAGRWLVQSADTGMPQGGTLLSGFRLSVGTLAIDLRWNLPFDRSEWPHRLPVLRDGWRIDKLCRYRPLIYYTAFNAPAIMHQFALSLASLVTVGAYGGAIVVITDKPPGEIGALAPPGMREPLAVLPMAACDRFAAIGARLTISGWADAGQFQPLLYVDTDVVFDLPVAPMLWALARSDRISVPAEPKEKLASSVFVGSGLFRDDNCDPGGGAGLQLRDGGHPQPAGARPDLGPDRPDHVQPGRDGRPRGAALRRSGDRQLCPVSPGEGRYRPDEPLRPPGGRHRRADRQAGAGTLPLGCGGGGAG</sequence>
<evidence type="ECO:0000313" key="2">
    <source>
        <dbReference type="EMBL" id="PPQ25790.1"/>
    </source>
</evidence>
<name>A0A2S6MTU7_RHOGL</name>
<proteinExistence type="predicted"/>
<dbReference type="OrthoDB" id="7226306at2"/>
<dbReference type="RefSeq" id="WP_104523416.1">
    <property type="nucleotide sequence ID" value="NZ_NHRY01000277.1"/>
</dbReference>
<comment type="caution">
    <text evidence="2">The sequence shown here is derived from an EMBL/GenBank/DDBJ whole genome shotgun (WGS) entry which is preliminary data.</text>
</comment>
<reference evidence="2 3" key="1">
    <citation type="journal article" date="2018" name="Arch. Microbiol.">
        <title>New insights into the metabolic potential of the phototrophic purple bacterium Rhodopila globiformis DSM 161(T) from its draft genome sequence and evidence for a vanadium-dependent nitrogenase.</title>
        <authorList>
            <person name="Imhoff J.F."/>
            <person name="Rahn T."/>
            <person name="Kunzel S."/>
            <person name="Neulinger S.C."/>
        </authorList>
    </citation>
    <scope>NUCLEOTIDE SEQUENCE [LARGE SCALE GENOMIC DNA]</scope>
    <source>
        <strain evidence="2 3">DSM 161</strain>
    </source>
</reference>
<gene>
    <name evidence="2" type="ORF">CCS01_32000</name>
</gene>
<organism evidence="2 3">
    <name type="scientific">Rhodopila globiformis</name>
    <name type="common">Rhodopseudomonas globiformis</name>
    <dbReference type="NCBI Taxonomy" id="1071"/>
    <lineage>
        <taxon>Bacteria</taxon>
        <taxon>Pseudomonadati</taxon>
        <taxon>Pseudomonadota</taxon>
        <taxon>Alphaproteobacteria</taxon>
        <taxon>Acetobacterales</taxon>
        <taxon>Acetobacteraceae</taxon>
        <taxon>Rhodopila</taxon>
    </lineage>
</organism>
<accession>A0A2S6MTU7</accession>
<feature type="region of interest" description="Disordered" evidence="1">
    <location>
        <begin position="335"/>
        <end position="434"/>
    </location>
</feature>
<protein>
    <submittedName>
        <fullName evidence="2">Uncharacterized protein</fullName>
    </submittedName>
</protein>
<evidence type="ECO:0000256" key="1">
    <source>
        <dbReference type="SAM" id="MobiDB-lite"/>
    </source>
</evidence>
<evidence type="ECO:0000313" key="3">
    <source>
        <dbReference type="Proteomes" id="UP000239724"/>
    </source>
</evidence>
<dbReference type="Proteomes" id="UP000239724">
    <property type="component" value="Unassembled WGS sequence"/>
</dbReference>
<keyword evidence="3" id="KW-1185">Reference proteome</keyword>
<dbReference type="EMBL" id="NHRY01000277">
    <property type="protein sequence ID" value="PPQ25790.1"/>
    <property type="molecule type" value="Genomic_DNA"/>
</dbReference>